<protein>
    <submittedName>
        <fullName evidence="3">Uncharacterized protein</fullName>
    </submittedName>
</protein>
<organism evidence="3 4">
    <name type="scientific">Ureibacillus manganicus DSM 26584</name>
    <dbReference type="NCBI Taxonomy" id="1384049"/>
    <lineage>
        <taxon>Bacteria</taxon>
        <taxon>Bacillati</taxon>
        <taxon>Bacillota</taxon>
        <taxon>Bacilli</taxon>
        <taxon>Bacillales</taxon>
        <taxon>Caryophanaceae</taxon>
        <taxon>Ureibacillus</taxon>
    </lineage>
</organism>
<keyword evidence="4" id="KW-1185">Reference proteome</keyword>
<gene>
    <name evidence="3" type="ORF">CD29_13955</name>
</gene>
<dbReference type="PROSITE" id="PS51257">
    <property type="entry name" value="PROKAR_LIPOPROTEIN"/>
    <property type="match status" value="1"/>
</dbReference>
<accession>A0A0A3HZ87</accession>
<proteinExistence type="predicted"/>
<comment type="caution">
    <text evidence="3">The sequence shown here is derived from an EMBL/GenBank/DDBJ whole genome shotgun (WGS) entry which is preliminary data.</text>
</comment>
<dbReference type="OrthoDB" id="2728756at2"/>
<name>A0A0A3HZ87_9BACL</name>
<dbReference type="AlphaFoldDB" id="A0A0A3HZ87"/>
<keyword evidence="2" id="KW-0732">Signal</keyword>
<evidence type="ECO:0000256" key="2">
    <source>
        <dbReference type="SAM" id="SignalP"/>
    </source>
</evidence>
<feature type="signal peptide" evidence="2">
    <location>
        <begin position="1"/>
        <end position="21"/>
    </location>
</feature>
<reference evidence="3 4" key="1">
    <citation type="submission" date="2014-02" db="EMBL/GenBank/DDBJ databases">
        <title>Draft genome sequence of Lysinibacillus manganicus DSM 26584T.</title>
        <authorList>
            <person name="Zhang F."/>
            <person name="Wang G."/>
            <person name="Zhang L."/>
        </authorList>
    </citation>
    <scope>NUCLEOTIDE SEQUENCE [LARGE SCALE GENOMIC DNA]</scope>
    <source>
        <strain evidence="3 4">DSM 26584</strain>
    </source>
</reference>
<feature type="chain" id="PRO_5002013370" evidence="2">
    <location>
        <begin position="22"/>
        <end position="286"/>
    </location>
</feature>
<dbReference type="RefSeq" id="WP_036187821.1">
    <property type="nucleotide sequence ID" value="NZ_AVDA01000016.1"/>
</dbReference>
<evidence type="ECO:0000313" key="3">
    <source>
        <dbReference type="EMBL" id="KGR77749.1"/>
    </source>
</evidence>
<sequence length="286" mass="33359">MKKLLLLMLAVLVLGACNQNAQQPNTPEETKTTDQTDSTKTSTEEKDTTEEVVEGDKEEVSETTQSPGPSEIYTQLESKMKERLFGAYIPTIDYRDSLNDFSLLNIITRNFTDEVPLIGQGEVLNSYYEWYLPEDLTNALVKHYEFTIDFEKYRNANEQEYADIYFDGDFVYLMSADFPGVYGLEEPIINSIKQLPELPVYYVELQYQYIHFYELEEAGIDWDFSLMELPLNSWPEEYQEFIKLDETIIHALFIDKNEFFTLSYYSSIPLSADEQIEYVNGLELFK</sequence>
<evidence type="ECO:0000313" key="4">
    <source>
        <dbReference type="Proteomes" id="UP000030416"/>
    </source>
</evidence>
<dbReference type="EMBL" id="JPVN01000016">
    <property type="protein sequence ID" value="KGR77749.1"/>
    <property type="molecule type" value="Genomic_DNA"/>
</dbReference>
<evidence type="ECO:0000256" key="1">
    <source>
        <dbReference type="SAM" id="MobiDB-lite"/>
    </source>
</evidence>
<dbReference type="Proteomes" id="UP000030416">
    <property type="component" value="Unassembled WGS sequence"/>
</dbReference>
<feature type="region of interest" description="Disordered" evidence="1">
    <location>
        <begin position="20"/>
        <end position="70"/>
    </location>
</feature>